<accession>G2Y6L4</accession>
<organism evidence="1 2">
    <name type="scientific">Botryotinia fuckeliana (strain T4)</name>
    <name type="common">Noble rot fungus</name>
    <name type="synonym">Botrytis cinerea</name>
    <dbReference type="NCBI Taxonomy" id="999810"/>
    <lineage>
        <taxon>Eukaryota</taxon>
        <taxon>Fungi</taxon>
        <taxon>Dikarya</taxon>
        <taxon>Ascomycota</taxon>
        <taxon>Pezizomycotina</taxon>
        <taxon>Leotiomycetes</taxon>
        <taxon>Helotiales</taxon>
        <taxon>Sclerotiniaceae</taxon>
        <taxon>Botrytis</taxon>
    </lineage>
</organism>
<sequence>MGETRLIQRVGSESLHTDRQIRCCVPGKSLIATRHNTCGARCDLRGPRNFTYAKVELARAIILDAFTKFSTVSRRKETHQFPDPSPDFLNDSLIIQQSGLTHNPRFPNPLISTPHSTPYYPHTIPAARTPLFVSARQRASSGIKTRGTLEGSS</sequence>
<dbReference type="AlphaFoldDB" id="G2Y6L4"/>
<evidence type="ECO:0000313" key="2">
    <source>
        <dbReference type="Proteomes" id="UP000008177"/>
    </source>
</evidence>
<evidence type="ECO:0000313" key="1">
    <source>
        <dbReference type="EMBL" id="CCD48266.1"/>
    </source>
</evidence>
<name>G2Y6L4_BOTF4</name>
<dbReference type="InParanoid" id="G2Y6L4"/>
<proteinExistence type="predicted"/>
<dbReference type="HOGENOM" id="CLU_1712977_0_0_1"/>
<dbReference type="EMBL" id="FQ790293">
    <property type="protein sequence ID" value="CCD48266.1"/>
    <property type="molecule type" value="Genomic_DNA"/>
</dbReference>
<reference evidence="2" key="1">
    <citation type="journal article" date="2011" name="PLoS Genet.">
        <title>Genomic analysis of the necrotrophic fungal pathogens Sclerotinia sclerotiorum and Botrytis cinerea.</title>
        <authorList>
            <person name="Amselem J."/>
            <person name="Cuomo C.A."/>
            <person name="van Kan J.A."/>
            <person name="Viaud M."/>
            <person name="Benito E.P."/>
            <person name="Couloux A."/>
            <person name="Coutinho P.M."/>
            <person name="de Vries R.P."/>
            <person name="Dyer P.S."/>
            <person name="Fillinger S."/>
            <person name="Fournier E."/>
            <person name="Gout L."/>
            <person name="Hahn M."/>
            <person name="Kohn L."/>
            <person name="Lapalu N."/>
            <person name="Plummer K.M."/>
            <person name="Pradier J.M."/>
            <person name="Quevillon E."/>
            <person name="Sharon A."/>
            <person name="Simon A."/>
            <person name="ten Have A."/>
            <person name="Tudzynski B."/>
            <person name="Tudzynski P."/>
            <person name="Wincker P."/>
            <person name="Andrew M."/>
            <person name="Anthouard V."/>
            <person name="Beever R.E."/>
            <person name="Beffa R."/>
            <person name="Benoit I."/>
            <person name="Bouzid O."/>
            <person name="Brault B."/>
            <person name="Chen Z."/>
            <person name="Choquer M."/>
            <person name="Collemare J."/>
            <person name="Cotton P."/>
            <person name="Danchin E.G."/>
            <person name="Da Silva C."/>
            <person name="Gautier A."/>
            <person name="Giraud C."/>
            <person name="Giraud T."/>
            <person name="Gonzalez C."/>
            <person name="Grossetete S."/>
            <person name="Guldener U."/>
            <person name="Henrissat B."/>
            <person name="Howlett B.J."/>
            <person name="Kodira C."/>
            <person name="Kretschmer M."/>
            <person name="Lappartient A."/>
            <person name="Leroch M."/>
            <person name="Levis C."/>
            <person name="Mauceli E."/>
            <person name="Neuveglise C."/>
            <person name="Oeser B."/>
            <person name="Pearson M."/>
            <person name="Poulain J."/>
            <person name="Poussereau N."/>
            <person name="Quesneville H."/>
            <person name="Rascle C."/>
            <person name="Schumacher J."/>
            <person name="Segurens B."/>
            <person name="Sexton A."/>
            <person name="Silva E."/>
            <person name="Sirven C."/>
            <person name="Soanes D.M."/>
            <person name="Talbot N.J."/>
            <person name="Templeton M."/>
            <person name="Yandava C."/>
            <person name="Yarden O."/>
            <person name="Zeng Q."/>
            <person name="Rollins J.A."/>
            <person name="Lebrun M.H."/>
            <person name="Dickman M."/>
        </authorList>
    </citation>
    <scope>NUCLEOTIDE SEQUENCE [LARGE SCALE GENOMIC DNA]</scope>
    <source>
        <strain evidence="2">T4</strain>
    </source>
</reference>
<protein>
    <submittedName>
        <fullName evidence="1">Uncharacterized protein</fullName>
    </submittedName>
</protein>
<dbReference type="Proteomes" id="UP000008177">
    <property type="component" value="Unplaced contigs"/>
</dbReference>
<gene>
    <name evidence="1" type="ORF">BofuT4_P106500.1</name>
</gene>